<evidence type="ECO:0000256" key="2">
    <source>
        <dbReference type="ARBA" id="ARBA00004496"/>
    </source>
</evidence>
<evidence type="ECO:0000256" key="1">
    <source>
        <dbReference type="ARBA" id="ARBA00004286"/>
    </source>
</evidence>
<evidence type="ECO:0000256" key="6">
    <source>
        <dbReference type="ARBA" id="ARBA00022490"/>
    </source>
</evidence>
<protein>
    <recommendedName>
        <fullName evidence="4">Condensin complex subunit 2</fullName>
    </recommendedName>
</protein>
<dbReference type="PANTHER" id="PTHR13108">
    <property type="entry name" value="CONDENSIN COMPLEX SUBUNIT 2"/>
    <property type="match status" value="1"/>
</dbReference>
<dbReference type="EMBL" id="CAJNOR010002077">
    <property type="protein sequence ID" value="CAF1244544.1"/>
    <property type="molecule type" value="Genomic_DNA"/>
</dbReference>
<dbReference type="Pfam" id="PF05786">
    <property type="entry name" value="Cnd2"/>
    <property type="match status" value="1"/>
</dbReference>
<evidence type="ECO:0000313" key="11">
    <source>
        <dbReference type="EMBL" id="CAF0808850.1"/>
    </source>
</evidence>
<evidence type="ECO:0000256" key="8">
    <source>
        <dbReference type="ARBA" id="ARBA00022776"/>
    </source>
</evidence>
<keyword evidence="7" id="KW-0132">Cell division</keyword>
<evidence type="ECO:0000313" key="14">
    <source>
        <dbReference type="Proteomes" id="UP000663852"/>
    </source>
</evidence>
<keyword evidence="10" id="KW-0131">Cell cycle</keyword>
<dbReference type="GO" id="GO:0051301">
    <property type="term" value="P:cell division"/>
    <property type="evidence" value="ECO:0007669"/>
    <property type="project" value="UniProtKB-KW"/>
</dbReference>
<dbReference type="Proteomes" id="UP000663852">
    <property type="component" value="Unassembled WGS sequence"/>
</dbReference>
<dbReference type="Proteomes" id="UP000663828">
    <property type="component" value="Unassembled WGS sequence"/>
</dbReference>
<keyword evidence="5" id="KW-0158">Chromosome</keyword>
<evidence type="ECO:0000313" key="13">
    <source>
        <dbReference type="Proteomes" id="UP000663828"/>
    </source>
</evidence>
<organism evidence="11 14">
    <name type="scientific">Adineta ricciae</name>
    <name type="common">Rotifer</name>
    <dbReference type="NCBI Taxonomy" id="249248"/>
    <lineage>
        <taxon>Eukaryota</taxon>
        <taxon>Metazoa</taxon>
        <taxon>Spiralia</taxon>
        <taxon>Gnathifera</taxon>
        <taxon>Rotifera</taxon>
        <taxon>Eurotatoria</taxon>
        <taxon>Bdelloidea</taxon>
        <taxon>Adinetida</taxon>
        <taxon>Adinetidae</taxon>
        <taxon>Adineta</taxon>
    </lineage>
</organism>
<sequence>MNEDENECLPIPRRSLINRKANHFGSDNETSPIDRRQSRLLLNASISIDSGVDESVQTPVQLIALYEKTLELASKNKINAKNAFHFPLLERLPEILDLIAFDDKNDSFSENHHEPNFVKAGSVIDASAKIYGYRVDALHTETQKLNGTIQQQDEDDEESQSIQSDPVEITKKLSQRSKPKASSYLTTDLSTISLARELDFHPFQPSNMCQWPGGVGDDSIYADMVSYTMYSSSDYPLINGFINLNSPINREYDDNERILDVSMKTIYDLIPLREAIQDHEAHDHILGCQILREFSFNEDSTASYIETIDECSVLDRSLMDVSDDYDAENEVFSNGLSELRDDPFPFYFQELKSAHTCPTAMPSMDVTLIQSKVSFVDQIPHLLRDTNDSSDYSYFDYSKLKLFAGPYLWRYTNLLPDIIESASNPEQRQHQCRAYVQSRHRFKLNLTDTERNVSLTDLMFSNSCTRKILKGRKRKVLSNTLHRAQQQTKHRYQLRLSRKSRPVVDLSSLNYFPDLNVQMVSTSDDLNSLNDEDNYQFDPPDLISEEVHYEFVRPVHYDKIEFDRNFAKIDAKKLQLQLFDVYTSQHTNTSSPVSLSTICVKLLDQGMISYDKDQIVSAFYCMLNNCNKNQLYMKSNSQRDDLIIQKQPFVDSTQLIYSQAIN</sequence>
<comment type="similarity">
    <text evidence="3">Belongs to the CND2 (condensin subunit 2) family.</text>
</comment>
<evidence type="ECO:0000313" key="12">
    <source>
        <dbReference type="EMBL" id="CAF1244544.1"/>
    </source>
</evidence>
<evidence type="ECO:0000256" key="7">
    <source>
        <dbReference type="ARBA" id="ARBA00022618"/>
    </source>
</evidence>
<keyword evidence="6" id="KW-0963">Cytoplasm</keyword>
<gene>
    <name evidence="11" type="ORF">EDS130_LOCUS5242</name>
    <name evidence="12" type="ORF">XAT740_LOCUS25920</name>
</gene>
<name>A0A813TIU7_ADIRI</name>
<keyword evidence="8" id="KW-0498">Mitosis</keyword>
<dbReference type="OrthoDB" id="362021at2759"/>
<evidence type="ECO:0000256" key="3">
    <source>
        <dbReference type="ARBA" id="ARBA00009471"/>
    </source>
</evidence>
<dbReference type="GO" id="GO:0005737">
    <property type="term" value="C:cytoplasm"/>
    <property type="evidence" value="ECO:0007669"/>
    <property type="project" value="UniProtKB-SubCell"/>
</dbReference>
<proteinExistence type="inferred from homology"/>
<dbReference type="PANTHER" id="PTHR13108:SF9">
    <property type="entry name" value="CONDENSIN COMPLEX SUBUNIT 2"/>
    <property type="match status" value="1"/>
</dbReference>
<keyword evidence="9" id="KW-0226">DNA condensation</keyword>
<evidence type="ECO:0000256" key="5">
    <source>
        <dbReference type="ARBA" id="ARBA00022454"/>
    </source>
</evidence>
<dbReference type="GO" id="GO:0007076">
    <property type="term" value="P:mitotic chromosome condensation"/>
    <property type="evidence" value="ECO:0007669"/>
    <property type="project" value="InterPro"/>
</dbReference>
<comment type="subcellular location">
    <subcellularLocation>
        <location evidence="1">Chromosome</location>
    </subcellularLocation>
    <subcellularLocation>
        <location evidence="2">Cytoplasm</location>
    </subcellularLocation>
</comment>
<dbReference type="InterPro" id="IPR022816">
    <property type="entry name" value="Condensin_barren_su2"/>
</dbReference>
<keyword evidence="13" id="KW-1185">Reference proteome</keyword>
<reference evidence="11" key="1">
    <citation type="submission" date="2021-02" db="EMBL/GenBank/DDBJ databases">
        <authorList>
            <person name="Nowell W R."/>
        </authorList>
    </citation>
    <scope>NUCLEOTIDE SEQUENCE</scope>
</reference>
<dbReference type="EMBL" id="CAJNOJ010000014">
    <property type="protein sequence ID" value="CAF0808850.1"/>
    <property type="molecule type" value="Genomic_DNA"/>
</dbReference>
<evidence type="ECO:0000256" key="9">
    <source>
        <dbReference type="ARBA" id="ARBA00023067"/>
    </source>
</evidence>
<dbReference type="GO" id="GO:0000796">
    <property type="term" value="C:condensin complex"/>
    <property type="evidence" value="ECO:0007669"/>
    <property type="project" value="InterPro"/>
</dbReference>
<evidence type="ECO:0000256" key="4">
    <source>
        <dbReference type="ARBA" id="ARBA00016065"/>
    </source>
</evidence>
<comment type="caution">
    <text evidence="11">The sequence shown here is derived from an EMBL/GenBank/DDBJ whole genome shotgun (WGS) entry which is preliminary data.</text>
</comment>
<evidence type="ECO:0000256" key="10">
    <source>
        <dbReference type="ARBA" id="ARBA00023306"/>
    </source>
</evidence>
<dbReference type="AlphaFoldDB" id="A0A813TIU7"/>
<dbReference type="GO" id="GO:0003682">
    <property type="term" value="F:chromatin binding"/>
    <property type="evidence" value="ECO:0007669"/>
    <property type="project" value="TreeGrafter"/>
</dbReference>
<accession>A0A813TIU7</accession>